<name>A0A5K7SA86_9BACT</name>
<comment type="similarity">
    <text evidence="8 9">Belongs to the TonB-dependent receptor family.</text>
</comment>
<gene>
    <name evidence="12" type="ORF">AQPE_2541</name>
</gene>
<reference evidence="12" key="1">
    <citation type="journal article" date="2020" name="Int. J. Syst. Evol. Microbiol.">
        <title>Aquipluma nitroreducens gen. nov. sp. nov., a novel facultatively anaerobic bacterium isolated from a freshwater lake.</title>
        <authorList>
            <person name="Watanabe M."/>
            <person name="Kojima H."/>
            <person name="Fukui M."/>
        </authorList>
    </citation>
    <scope>NUCLEOTIDE SEQUENCE</scope>
    <source>
        <strain evidence="12">MeG22</strain>
    </source>
</reference>
<keyword evidence="7 8" id="KW-0998">Cell outer membrane</keyword>
<dbReference type="InterPro" id="IPR008969">
    <property type="entry name" value="CarboxyPept-like_regulatory"/>
</dbReference>
<evidence type="ECO:0000259" key="10">
    <source>
        <dbReference type="Pfam" id="PF00593"/>
    </source>
</evidence>
<protein>
    <submittedName>
        <fullName evidence="12">SusC, outer membrane protein</fullName>
    </submittedName>
</protein>
<evidence type="ECO:0000259" key="11">
    <source>
        <dbReference type="Pfam" id="PF07715"/>
    </source>
</evidence>
<accession>A0A5K7SA86</accession>
<feature type="domain" description="TonB-dependent receptor-like beta-barrel" evidence="10">
    <location>
        <begin position="427"/>
        <end position="805"/>
    </location>
</feature>
<dbReference type="GO" id="GO:0009279">
    <property type="term" value="C:cell outer membrane"/>
    <property type="evidence" value="ECO:0007669"/>
    <property type="project" value="UniProtKB-SubCell"/>
</dbReference>
<dbReference type="InterPro" id="IPR000531">
    <property type="entry name" value="Beta-barrel_TonB"/>
</dbReference>
<dbReference type="InterPro" id="IPR039426">
    <property type="entry name" value="TonB-dep_rcpt-like"/>
</dbReference>
<dbReference type="InterPro" id="IPR023996">
    <property type="entry name" value="TonB-dep_OMP_SusC/RagA"/>
</dbReference>
<evidence type="ECO:0000256" key="5">
    <source>
        <dbReference type="ARBA" id="ARBA00023077"/>
    </source>
</evidence>
<keyword evidence="2 8" id="KW-0813">Transport</keyword>
<keyword evidence="6 8" id="KW-0472">Membrane</keyword>
<evidence type="ECO:0000256" key="8">
    <source>
        <dbReference type="PROSITE-ProRule" id="PRU01360"/>
    </source>
</evidence>
<evidence type="ECO:0000313" key="13">
    <source>
        <dbReference type="Proteomes" id="UP001193389"/>
    </source>
</evidence>
<evidence type="ECO:0000256" key="6">
    <source>
        <dbReference type="ARBA" id="ARBA00023136"/>
    </source>
</evidence>
<evidence type="ECO:0000256" key="7">
    <source>
        <dbReference type="ARBA" id="ARBA00023237"/>
    </source>
</evidence>
<dbReference type="InterPro" id="IPR036942">
    <property type="entry name" value="Beta-barrel_TonB_sf"/>
</dbReference>
<evidence type="ECO:0000256" key="1">
    <source>
        <dbReference type="ARBA" id="ARBA00004571"/>
    </source>
</evidence>
<dbReference type="AlphaFoldDB" id="A0A5K7SA86"/>
<keyword evidence="13" id="KW-1185">Reference proteome</keyword>
<comment type="subcellular location">
    <subcellularLocation>
        <location evidence="1 8">Cell outer membrane</location>
        <topology evidence="1 8">Multi-pass membrane protein</topology>
    </subcellularLocation>
</comment>
<dbReference type="Pfam" id="PF07715">
    <property type="entry name" value="Plug"/>
    <property type="match status" value="1"/>
</dbReference>
<evidence type="ECO:0000313" key="12">
    <source>
        <dbReference type="EMBL" id="BBE18379.1"/>
    </source>
</evidence>
<dbReference type="Gene3D" id="2.60.40.1120">
    <property type="entry name" value="Carboxypeptidase-like, regulatory domain"/>
    <property type="match status" value="1"/>
</dbReference>
<feature type="domain" description="TonB-dependent receptor plug" evidence="11">
    <location>
        <begin position="106"/>
        <end position="203"/>
    </location>
</feature>
<organism evidence="12 13">
    <name type="scientific">Aquipluma nitroreducens</name>
    <dbReference type="NCBI Taxonomy" id="2010828"/>
    <lineage>
        <taxon>Bacteria</taxon>
        <taxon>Pseudomonadati</taxon>
        <taxon>Bacteroidota</taxon>
        <taxon>Bacteroidia</taxon>
        <taxon>Marinilabiliales</taxon>
        <taxon>Prolixibacteraceae</taxon>
        <taxon>Aquipluma</taxon>
    </lineage>
</organism>
<dbReference type="Gene3D" id="2.40.170.20">
    <property type="entry name" value="TonB-dependent receptor, beta-barrel domain"/>
    <property type="match status" value="1"/>
</dbReference>
<dbReference type="SUPFAM" id="SSF49464">
    <property type="entry name" value="Carboxypeptidase regulatory domain-like"/>
    <property type="match status" value="1"/>
</dbReference>
<dbReference type="SUPFAM" id="SSF56935">
    <property type="entry name" value="Porins"/>
    <property type="match status" value="1"/>
</dbReference>
<evidence type="ECO:0000256" key="9">
    <source>
        <dbReference type="RuleBase" id="RU003357"/>
    </source>
</evidence>
<keyword evidence="5 9" id="KW-0798">TonB box</keyword>
<evidence type="ECO:0000256" key="3">
    <source>
        <dbReference type="ARBA" id="ARBA00022452"/>
    </source>
</evidence>
<dbReference type="Pfam" id="PF00593">
    <property type="entry name" value="TonB_dep_Rec_b-barrel"/>
    <property type="match status" value="1"/>
</dbReference>
<keyword evidence="4 8" id="KW-0812">Transmembrane</keyword>
<dbReference type="EMBL" id="AP018694">
    <property type="protein sequence ID" value="BBE18379.1"/>
    <property type="molecule type" value="Genomic_DNA"/>
</dbReference>
<dbReference type="Gene3D" id="2.170.130.10">
    <property type="entry name" value="TonB-dependent receptor, plug domain"/>
    <property type="match status" value="1"/>
</dbReference>
<keyword evidence="3 8" id="KW-1134">Transmembrane beta strand</keyword>
<dbReference type="PROSITE" id="PS52016">
    <property type="entry name" value="TONB_DEPENDENT_REC_3"/>
    <property type="match status" value="1"/>
</dbReference>
<evidence type="ECO:0000256" key="4">
    <source>
        <dbReference type="ARBA" id="ARBA00022692"/>
    </source>
</evidence>
<dbReference type="Proteomes" id="UP001193389">
    <property type="component" value="Chromosome"/>
</dbReference>
<dbReference type="InterPro" id="IPR037066">
    <property type="entry name" value="Plug_dom_sf"/>
</dbReference>
<dbReference type="InterPro" id="IPR012910">
    <property type="entry name" value="Plug_dom"/>
</dbReference>
<proteinExistence type="inferred from homology"/>
<dbReference type="Pfam" id="PF13715">
    <property type="entry name" value="CarbopepD_reg_2"/>
    <property type="match status" value="1"/>
</dbReference>
<dbReference type="KEGG" id="anf:AQPE_2541"/>
<dbReference type="NCBIfam" id="TIGR04056">
    <property type="entry name" value="OMP_RagA_SusC"/>
    <property type="match status" value="1"/>
</dbReference>
<evidence type="ECO:0000256" key="2">
    <source>
        <dbReference type="ARBA" id="ARBA00022448"/>
    </source>
</evidence>
<sequence length="1060" mass="116757">MFLLIGSTVFAQKATVEGSVKTSNGESLPSATILVKGTTNGTLSDVNGHFTIKAEPKDILVASYIGFETIEVPVGNQKMINITLEDSKQEIKEVVVTALGIVKEKSTIGFSIQDVKGTELVKAREPNAINALTGKVAGLTVGASSEILGAPSVLLRGAAPLYVVDGVPVQTDTWNINPDDIESYTVLKGPTAAALYGSRGQYGAIQITTKRGTTDKRGFSVDFNSSTMTESGFLAIPKVQDEYGAGDHGIYAFADGKGGGLNDGDYDVWGPKFDGQLIPQYDGQYTPGTSYTTTYANGSTYTGNIKPTSYVARGKDNLKRFLETGLLSNNSLALSASGEKYDLRFSASHSYQKGIVPNTKLNITNFNLNGGYNVSKKLRISANMAYSRQYTPNVPDVNYGPNSIIYNIIAWGGADWNIDDMRNYWQPGKEGVQSVYAEYQRYHNPYFMSYEWLRGHYKNDLTGNATISYKISDYFNLQARTAISTYDLFRSEKLPYSAHPYGREAGEGDYREDKRNLFENNTDVLLSYDRYVVPKLSLHATAGGNIRSYSFRSSYATTDYLNVPGWYNLSNSKNPVKSYNFYAPMQVLSAYATADLTYDDFLTLSLTGRADKNSTLPTSHNTYFYPSVSTSIELSKLMTIPYVKSWKVRGSYAQVGGALTSSTIGQLWVPGYGGNYYSPYDGPSFQNSASYSIDLIQGKPAAAFTNTISNPNLKPNSSSAWEVGTDMGLFENKLNFDVTYFSSIDGPQIFSLPISGATGYSSALVNGIKVQRKGIEINVSGSPVHKVNGFSWDISANYSTYQRYLKEIYPGVEKLNIYLKVGDRMDKMYGSDFVRTSDGKIINDASGRPIRNSVAQYLGNANSDWVGAINNTFSYKNLSLKIQFDGRFGGHILDYVEKKTYQGGRHINTVLGDMGAARINDTKGIKSYVGEGVVVSNGQAIEYNSDGQVTNYDKLQFAPNTTATYLQDYISRYYGTDVADRISRTFVKLREVVLTYTIPQTVLSKTFIKQANISFVGRNLLYFAERTDIDIEQYIDESNGSSGLQTPTTRRFGFNLNISF</sequence>